<proteinExistence type="predicted"/>
<accession>A0A1X1TG22</accession>
<sequence>MVLLDEDEEAEQQAFLSGPPPLGPGAPPLEGLLSYGRARHAFVPDHHGLLADAGRDRQTRFTEPFRLHDAHVRKLLQSAGTTGDLAAQAAALTALLEADDLEHRLADGATLDQLADACEGVAVKPCRR</sequence>
<dbReference type="AlphaFoldDB" id="A0A1X1TG22"/>
<protein>
    <submittedName>
        <fullName evidence="2">Uncharacterized protein</fullName>
    </submittedName>
</protein>
<reference evidence="2 3" key="1">
    <citation type="submission" date="2016-01" db="EMBL/GenBank/DDBJ databases">
        <title>The new phylogeny of the genus Mycobacterium.</title>
        <authorList>
            <person name="Tarcisio F."/>
            <person name="Conor M."/>
            <person name="Antonella G."/>
            <person name="Elisabetta G."/>
            <person name="Giulia F.S."/>
            <person name="Sara T."/>
            <person name="Anna F."/>
            <person name="Clotilde B."/>
            <person name="Roberto B."/>
            <person name="Veronica D.S."/>
            <person name="Fabio R."/>
            <person name="Monica P."/>
            <person name="Olivier J."/>
            <person name="Enrico T."/>
            <person name="Nicola S."/>
        </authorList>
    </citation>
    <scope>NUCLEOTIDE SEQUENCE [LARGE SCALE GENOMIC DNA]</scope>
    <source>
        <strain evidence="2 3">DSM 44339</strain>
    </source>
</reference>
<comment type="caution">
    <text evidence="2">The sequence shown here is derived from an EMBL/GenBank/DDBJ whole genome shotgun (WGS) entry which is preliminary data.</text>
</comment>
<feature type="compositionally biased region" description="Pro residues" evidence="1">
    <location>
        <begin position="18"/>
        <end position="27"/>
    </location>
</feature>
<name>A0A1X1TG22_9MYCO</name>
<dbReference type="Proteomes" id="UP000193564">
    <property type="component" value="Unassembled WGS sequence"/>
</dbReference>
<feature type="region of interest" description="Disordered" evidence="1">
    <location>
        <begin position="1"/>
        <end position="28"/>
    </location>
</feature>
<gene>
    <name evidence="2" type="ORF">AWC01_06235</name>
</gene>
<keyword evidence="3" id="KW-1185">Reference proteome</keyword>
<evidence type="ECO:0000313" key="2">
    <source>
        <dbReference type="EMBL" id="ORV43497.1"/>
    </source>
</evidence>
<organism evidence="2 3">
    <name type="scientific">Mycolicibacterium doricum</name>
    <dbReference type="NCBI Taxonomy" id="126673"/>
    <lineage>
        <taxon>Bacteria</taxon>
        <taxon>Bacillati</taxon>
        <taxon>Actinomycetota</taxon>
        <taxon>Actinomycetes</taxon>
        <taxon>Mycobacteriales</taxon>
        <taxon>Mycobacteriaceae</taxon>
        <taxon>Mycolicibacterium</taxon>
    </lineage>
</organism>
<evidence type="ECO:0000256" key="1">
    <source>
        <dbReference type="SAM" id="MobiDB-lite"/>
    </source>
</evidence>
<dbReference type="EMBL" id="LQOS01000018">
    <property type="protein sequence ID" value="ORV43497.1"/>
    <property type="molecule type" value="Genomic_DNA"/>
</dbReference>
<evidence type="ECO:0000313" key="3">
    <source>
        <dbReference type="Proteomes" id="UP000193564"/>
    </source>
</evidence>
<dbReference type="STRING" id="126673.AWC01_06235"/>
<feature type="compositionally biased region" description="Acidic residues" evidence="1">
    <location>
        <begin position="1"/>
        <end position="11"/>
    </location>
</feature>